<comment type="caution">
    <text evidence="1">The sequence shown here is derived from an EMBL/GenBank/DDBJ whole genome shotgun (WGS) entry which is preliminary data.</text>
</comment>
<sequence>MSALVLFSKTDLNHGRRFSDRFSPPLGLATCRAPPGCPFMRADLWAALAAWAIGPGCWERHFP</sequence>
<reference evidence="1 2" key="1">
    <citation type="journal article" date="2022" name="Nat. Ecol. Evol.">
        <title>A masculinizing supergene underlies an exaggerated male reproductive morph in a spider.</title>
        <authorList>
            <person name="Hendrickx F."/>
            <person name="De Corte Z."/>
            <person name="Sonet G."/>
            <person name="Van Belleghem S.M."/>
            <person name="Kostlbacher S."/>
            <person name="Vangestel C."/>
        </authorList>
    </citation>
    <scope>NUCLEOTIDE SEQUENCE [LARGE SCALE GENOMIC DNA]</scope>
    <source>
        <strain evidence="1">W744_W776</strain>
    </source>
</reference>
<gene>
    <name evidence="1" type="ORF">JTE90_022796</name>
</gene>
<name>A0AAV6TN58_9ARAC</name>
<dbReference type="AlphaFoldDB" id="A0AAV6TN58"/>
<protein>
    <submittedName>
        <fullName evidence="1">Uncharacterized protein</fullName>
    </submittedName>
</protein>
<feature type="non-terminal residue" evidence="1">
    <location>
        <position position="63"/>
    </location>
</feature>
<accession>A0AAV6TN58</accession>
<keyword evidence="2" id="KW-1185">Reference proteome</keyword>
<dbReference type="EMBL" id="JAFNEN010002120">
    <property type="protein sequence ID" value="KAG8173043.1"/>
    <property type="molecule type" value="Genomic_DNA"/>
</dbReference>
<evidence type="ECO:0000313" key="2">
    <source>
        <dbReference type="Proteomes" id="UP000827092"/>
    </source>
</evidence>
<organism evidence="1 2">
    <name type="scientific">Oedothorax gibbosus</name>
    <dbReference type="NCBI Taxonomy" id="931172"/>
    <lineage>
        <taxon>Eukaryota</taxon>
        <taxon>Metazoa</taxon>
        <taxon>Ecdysozoa</taxon>
        <taxon>Arthropoda</taxon>
        <taxon>Chelicerata</taxon>
        <taxon>Arachnida</taxon>
        <taxon>Araneae</taxon>
        <taxon>Araneomorphae</taxon>
        <taxon>Entelegynae</taxon>
        <taxon>Araneoidea</taxon>
        <taxon>Linyphiidae</taxon>
        <taxon>Erigoninae</taxon>
        <taxon>Oedothorax</taxon>
    </lineage>
</organism>
<dbReference type="Proteomes" id="UP000827092">
    <property type="component" value="Unassembled WGS sequence"/>
</dbReference>
<evidence type="ECO:0000313" key="1">
    <source>
        <dbReference type="EMBL" id="KAG8173043.1"/>
    </source>
</evidence>
<proteinExistence type="predicted"/>